<organism evidence="8 9">
    <name type="scientific">Methylopila jiangsuensis</name>
    <dbReference type="NCBI Taxonomy" id="586230"/>
    <lineage>
        <taxon>Bacteria</taxon>
        <taxon>Pseudomonadati</taxon>
        <taxon>Pseudomonadota</taxon>
        <taxon>Alphaproteobacteria</taxon>
        <taxon>Hyphomicrobiales</taxon>
        <taxon>Methylopilaceae</taxon>
        <taxon>Methylopila</taxon>
    </lineage>
</organism>
<evidence type="ECO:0000256" key="1">
    <source>
        <dbReference type="ARBA" id="ARBA00022475"/>
    </source>
</evidence>
<evidence type="ECO:0000313" key="8">
    <source>
        <dbReference type="EMBL" id="GLK75717.1"/>
    </source>
</evidence>
<evidence type="ECO:0000313" key="9">
    <source>
        <dbReference type="Proteomes" id="UP001143364"/>
    </source>
</evidence>
<dbReference type="EMBL" id="BSFK01000005">
    <property type="protein sequence ID" value="GLK75717.1"/>
    <property type="molecule type" value="Genomic_DNA"/>
</dbReference>
<evidence type="ECO:0000256" key="6">
    <source>
        <dbReference type="SAM" id="Phobius"/>
    </source>
</evidence>
<proteinExistence type="predicted"/>
<dbReference type="Pfam" id="PF06305">
    <property type="entry name" value="LapA_dom"/>
    <property type="match status" value="1"/>
</dbReference>
<evidence type="ECO:0000259" key="7">
    <source>
        <dbReference type="Pfam" id="PF06305"/>
    </source>
</evidence>
<reference evidence="8" key="1">
    <citation type="journal article" date="2014" name="Int. J. Syst. Evol. Microbiol.">
        <title>Complete genome sequence of Corynebacterium casei LMG S-19264T (=DSM 44701T), isolated from a smear-ripened cheese.</title>
        <authorList>
            <consortium name="US DOE Joint Genome Institute (JGI-PGF)"/>
            <person name="Walter F."/>
            <person name="Albersmeier A."/>
            <person name="Kalinowski J."/>
            <person name="Ruckert C."/>
        </authorList>
    </citation>
    <scope>NUCLEOTIDE SEQUENCE</scope>
    <source>
        <strain evidence="8">VKM B-2555</strain>
    </source>
</reference>
<keyword evidence="5" id="KW-0175">Coiled coil</keyword>
<feature type="coiled-coil region" evidence="5">
    <location>
        <begin position="80"/>
        <end position="107"/>
    </location>
</feature>
<dbReference type="Proteomes" id="UP001143364">
    <property type="component" value="Unassembled WGS sequence"/>
</dbReference>
<evidence type="ECO:0000256" key="2">
    <source>
        <dbReference type="ARBA" id="ARBA00022692"/>
    </source>
</evidence>
<reference evidence="8" key="2">
    <citation type="submission" date="2023-01" db="EMBL/GenBank/DDBJ databases">
        <authorList>
            <person name="Sun Q."/>
            <person name="Evtushenko L."/>
        </authorList>
    </citation>
    <scope>NUCLEOTIDE SEQUENCE</scope>
    <source>
        <strain evidence="8">VKM B-2555</strain>
    </source>
</reference>
<dbReference type="InterPro" id="IPR010445">
    <property type="entry name" value="LapA_dom"/>
</dbReference>
<gene>
    <name evidence="8" type="ORF">GCM10008171_09710</name>
</gene>
<evidence type="ECO:0000256" key="5">
    <source>
        <dbReference type="SAM" id="Coils"/>
    </source>
</evidence>
<keyword evidence="3 6" id="KW-1133">Transmembrane helix</keyword>
<name>A0A9W6N353_9HYPH</name>
<protein>
    <recommendedName>
        <fullName evidence="7">Lipopolysaccharide assembly protein A domain-containing protein</fullName>
    </recommendedName>
</protein>
<feature type="transmembrane region" description="Helical" evidence="6">
    <location>
        <begin position="49"/>
        <end position="71"/>
    </location>
</feature>
<evidence type="ECO:0000256" key="4">
    <source>
        <dbReference type="ARBA" id="ARBA00023136"/>
    </source>
</evidence>
<feature type="domain" description="Lipopolysaccharide assembly protein A" evidence="7">
    <location>
        <begin position="29"/>
        <end position="94"/>
    </location>
</feature>
<keyword evidence="2 6" id="KW-0812">Transmembrane</keyword>
<comment type="caution">
    <text evidence="8">The sequence shown here is derived from an EMBL/GenBank/DDBJ whole genome shotgun (WGS) entry which is preliminary data.</text>
</comment>
<evidence type="ECO:0000256" key="3">
    <source>
        <dbReference type="ARBA" id="ARBA00022989"/>
    </source>
</evidence>
<accession>A0A9W6N353</accession>
<dbReference type="RefSeq" id="WP_271203656.1">
    <property type="nucleotide sequence ID" value="NZ_BSFK01000005.1"/>
</dbReference>
<keyword evidence="4 6" id="KW-0472">Membrane</keyword>
<dbReference type="AlphaFoldDB" id="A0A9W6N353"/>
<keyword evidence="1" id="KW-1003">Cell membrane</keyword>
<keyword evidence="9" id="KW-1185">Reference proteome</keyword>
<sequence>MSFRRLLTGLIGLPLALVLVLFAVANRGTVSVSFDPFSAEAPALAFDVPLFVVILLSVMLGVLVGGVAAWLRQGKWRKEAKTRRVEVTRLENENDRARRDVAVARAALPAPQKAA</sequence>
<dbReference type="GO" id="GO:0005886">
    <property type="term" value="C:plasma membrane"/>
    <property type="evidence" value="ECO:0007669"/>
    <property type="project" value="InterPro"/>
</dbReference>